<organism evidence="5 6">
    <name type="scientific">Mycena venus</name>
    <dbReference type="NCBI Taxonomy" id="2733690"/>
    <lineage>
        <taxon>Eukaryota</taxon>
        <taxon>Fungi</taxon>
        <taxon>Dikarya</taxon>
        <taxon>Basidiomycota</taxon>
        <taxon>Agaricomycotina</taxon>
        <taxon>Agaricomycetes</taxon>
        <taxon>Agaricomycetidae</taxon>
        <taxon>Agaricales</taxon>
        <taxon>Marasmiineae</taxon>
        <taxon>Mycenaceae</taxon>
        <taxon>Mycena</taxon>
    </lineage>
</organism>
<feature type="transmembrane region" description="Helical" evidence="3">
    <location>
        <begin position="178"/>
        <end position="197"/>
    </location>
</feature>
<dbReference type="InterPro" id="IPR011989">
    <property type="entry name" value="ARM-like"/>
</dbReference>
<sequence length="1530" mass="168869">MYRIGIGLIPCLDHRQLTMSSSGPRPPAGSRPASIKLKRLLHLSHNGDDAESQVHARGASAPVQNEGLLDKNETSDGPFGRYCTDNAPIWKLYMDQAKIFDENLVNLLNSDLDPLLIFAGLFSAILSAFLIEIRKGLQEDLQTTTNNLLLRLIDDQHNVTGSGSTPFKPTSSSRWVNGLWFSSLMFSLMSALGASLAKGWVSQFSAVSGSSWGDARVHCERYRGLLRWHLKVIVQCLPILIHIAFLLFSIGLVILLFQDDAAIGIVLCILTSLILTMYLASSVHPAFSSDSPFRTPISGMIQDLINGSWRSANPSPFPSQTDAQKAQALNWLVKESPSVDTINAAIRGIAGLPASPVVQDELLCDSFVSLLVTTLSGELAKDYMDTDSLKACLYALFGLVQAAPANPDVRAASIALKALVGPTGALFETDLMPAGVREIALCVKARIILLLCDSVPDPTLFETDIPVLANACPDAHARRLLLEVCLLWRRPPYAMVPPVHDFLAVLKGPKSPDRNEAHAELMKEAISHRCFADSFAQFGVTTLLVGLTSDSTELQRRSAILFAELAHDPVFRRRLAVATPAAEICSLFRNQDDSYRHNLMNGLTQLVADEESRKMVALGFPVLIRQLQDPDLNERTVQDILSFVADGIHHDDVRKVISGSEAMFAILSLANGSDVDGDVANALVSAMIEFSRYGMCEGPDPCPSSPSLDEFLGALISPNILDALLGLLSSNGPFQWLALEYNQIIINLVQHAGVRTSICSPDVISKIISMLGHASRHVRQGVRKIIDALMRHNDSHPSIGSPATIQIIISMLKNQDSDLQRAGLEALIMFAQCKELSPSICSSETLQITFSLAKDDSRDVRLGAHDTIIALAQCTEHHATIQHEIVAILEQGGEYIQRTIETVSELAQFDDLRGSICSQGTVVNMISMLAKGDSALRRCAIETAFAFVRYGDQIIYPGDCRTDRWPDDLRKSVCHPQIISNISSILEDERSYVQGSVLDAIIGLAQYDELRASIYPIDIIVKIILMPADEWWELQKSATDAVVSLAQYYDTRSSLCSPEVILAITSLLNDLDLEQTTLDTIIELAEYFDVRTSIYFHKTISAIVSMIVDDRLAVRHGAINAMAALAKHDELRTLIFSMERISQMLDDASWDKRQFDILTPMLSGEFILKIVSLLDDNDLDVQHKALDTFAALARHGGLYDSICSSTRIPKIISMLWDQEHLVRRSTLEAVVAVTRQDDPEASICSPDAIPKIISMVRSADLPMQKSTIQAIVALSQHDEFRLSAFPPDVFTTIISLRAYLEPTAIPKLIVFFRDEDQYLPSKISQILEVLQNYTEDNSYVDLIQTVIAHHNHDSGSLVGNTLTGYILREMHGADPRVRNLYTNLVLKLPFSFTMGSRDIASLMSMIHNPDLTLVESAIKIVIHFAANGLFLITHFTTSNSSLCTMPAQFRSRFSQWNISKICLILLQRHDTAQLALNIITEFNKYDDTRAPIVHPTSGVVHELLTMIRANTTEFERWQVGLKGLLALGLF</sequence>
<dbReference type="Pfam" id="PF20153">
    <property type="entry name" value="DUF6535"/>
    <property type="match status" value="1"/>
</dbReference>
<evidence type="ECO:0000256" key="2">
    <source>
        <dbReference type="ARBA" id="ARBA00022737"/>
    </source>
</evidence>
<comment type="similarity">
    <text evidence="1">Belongs to the beta-catenin family.</text>
</comment>
<evidence type="ECO:0000256" key="1">
    <source>
        <dbReference type="ARBA" id="ARBA00005462"/>
    </source>
</evidence>
<keyword evidence="6" id="KW-1185">Reference proteome</keyword>
<feature type="transmembrane region" description="Helical" evidence="3">
    <location>
        <begin position="232"/>
        <end position="255"/>
    </location>
</feature>
<evidence type="ECO:0000256" key="3">
    <source>
        <dbReference type="SAM" id="Phobius"/>
    </source>
</evidence>
<gene>
    <name evidence="5" type="ORF">MVEN_00179600</name>
</gene>
<feature type="transmembrane region" description="Helical" evidence="3">
    <location>
        <begin position="262"/>
        <end position="280"/>
    </location>
</feature>
<evidence type="ECO:0000259" key="4">
    <source>
        <dbReference type="Pfam" id="PF20153"/>
    </source>
</evidence>
<protein>
    <submittedName>
        <fullName evidence="5">Alanyl-tRNA synthetase</fullName>
    </submittedName>
</protein>
<evidence type="ECO:0000313" key="5">
    <source>
        <dbReference type="EMBL" id="KAF7368563.1"/>
    </source>
</evidence>
<accession>A0A8H7DDW5</accession>
<dbReference type="InterPro" id="IPR045156">
    <property type="entry name" value="Vac8"/>
</dbReference>
<proteinExistence type="inferred from homology"/>
<keyword evidence="5" id="KW-0030">Aminoacyl-tRNA synthetase</keyword>
<dbReference type="InterPro" id="IPR016024">
    <property type="entry name" value="ARM-type_fold"/>
</dbReference>
<reference evidence="5" key="1">
    <citation type="submission" date="2020-05" db="EMBL/GenBank/DDBJ databases">
        <title>Mycena genomes resolve the evolution of fungal bioluminescence.</title>
        <authorList>
            <person name="Tsai I.J."/>
        </authorList>
    </citation>
    <scope>NUCLEOTIDE SEQUENCE</scope>
    <source>
        <strain evidence="5">CCC161011</strain>
    </source>
</reference>
<name>A0A8H7DDW5_9AGAR</name>
<dbReference type="PANTHER" id="PTHR47249:SF1">
    <property type="entry name" value="VACUOLAR PROTEIN 8"/>
    <property type="match status" value="1"/>
</dbReference>
<dbReference type="OrthoDB" id="3219854at2759"/>
<dbReference type="EMBL" id="JACAZI010000002">
    <property type="protein sequence ID" value="KAF7368563.1"/>
    <property type="molecule type" value="Genomic_DNA"/>
</dbReference>
<dbReference type="PANTHER" id="PTHR47249">
    <property type="entry name" value="VACUOLAR PROTEIN 8"/>
    <property type="match status" value="1"/>
</dbReference>
<evidence type="ECO:0000313" key="6">
    <source>
        <dbReference type="Proteomes" id="UP000620124"/>
    </source>
</evidence>
<feature type="transmembrane region" description="Helical" evidence="3">
    <location>
        <begin position="115"/>
        <end position="133"/>
    </location>
</feature>
<keyword evidence="3" id="KW-0472">Membrane</keyword>
<dbReference type="GO" id="GO:0043495">
    <property type="term" value="F:protein-membrane adaptor activity"/>
    <property type="evidence" value="ECO:0007669"/>
    <property type="project" value="InterPro"/>
</dbReference>
<keyword evidence="3" id="KW-1133">Transmembrane helix</keyword>
<dbReference type="GO" id="GO:0071562">
    <property type="term" value="P:nucleus-vacuole junction assembly"/>
    <property type="evidence" value="ECO:0007669"/>
    <property type="project" value="InterPro"/>
</dbReference>
<dbReference type="Gene3D" id="1.25.10.10">
    <property type="entry name" value="Leucine-rich Repeat Variant"/>
    <property type="match status" value="4"/>
</dbReference>
<dbReference type="SUPFAM" id="SSF48371">
    <property type="entry name" value="ARM repeat"/>
    <property type="match status" value="2"/>
</dbReference>
<keyword evidence="5" id="KW-0436">Ligase</keyword>
<keyword evidence="3" id="KW-0812">Transmembrane</keyword>
<comment type="caution">
    <text evidence="5">The sequence shown here is derived from an EMBL/GenBank/DDBJ whole genome shotgun (WGS) entry which is preliminary data.</text>
</comment>
<dbReference type="GO" id="GO:0004812">
    <property type="term" value="F:aminoacyl-tRNA ligase activity"/>
    <property type="evidence" value="ECO:0007669"/>
    <property type="project" value="UniProtKB-KW"/>
</dbReference>
<feature type="domain" description="DUF6535" evidence="4">
    <location>
        <begin position="90"/>
        <end position="258"/>
    </location>
</feature>
<dbReference type="Proteomes" id="UP000620124">
    <property type="component" value="Unassembled WGS sequence"/>
</dbReference>
<keyword evidence="2" id="KW-0677">Repeat</keyword>
<dbReference type="InterPro" id="IPR045338">
    <property type="entry name" value="DUF6535"/>
</dbReference>